<dbReference type="AlphaFoldDB" id="A0AAE1EF14"/>
<dbReference type="Proteomes" id="UP001283361">
    <property type="component" value="Unassembled WGS sequence"/>
</dbReference>
<reference evidence="1" key="1">
    <citation type="journal article" date="2023" name="G3 (Bethesda)">
        <title>A reference genome for the long-term kleptoplast-retaining sea slug Elysia crispata morphotype clarki.</title>
        <authorList>
            <person name="Eastman K.E."/>
            <person name="Pendleton A.L."/>
            <person name="Shaikh M.A."/>
            <person name="Suttiyut T."/>
            <person name="Ogas R."/>
            <person name="Tomko P."/>
            <person name="Gavelis G."/>
            <person name="Widhalm J.R."/>
            <person name="Wisecaver J.H."/>
        </authorList>
    </citation>
    <scope>NUCLEOTIDE SEQUENCE</scope>
    <source>
        <strain evidence="1">ECLA1</strain>
    </source>
</reference>
<organism evidence="1 2">
    <name type="scientific">Elysia crispata</name>
    <name type="common">lettuce slug</name>
    <dbReference type="NCBI Taxonomy" id="231223"/>
    <lineage>
        <taxon>Eukaryota</taxon>
        <taxon>Metazoa</taxon>
        <taxon>Spiralia</taxon>
        <taxon>Lophotrochozoa</taxon>
        <taxon>Mollusca</taxon>
        <taxon>Gastropoda</taxon>
        <taxon>Heterobranchia</taxon>
        <taxon>Euthyneura</taxon>
        <taxon>Panpulmonata</taxon>
        <taxon>Sacoglossa</taxon>
        <taxon>Placobranchoidea</taxon>
        <taxon>Plakobranchidae</taxon>
        <taxon>Elysia</taxon>
    </lineage>
</organism>
<accession>A0AAE1EF14</accession>
<evidence type="ECO:0000313" key="2">
    <source>
        <dbReference type="Proteomes" id="UP001283361"/>
    </source>
</evidence>
<dbReference type="EMBL" id="JAWDGP010000029">
    <property type="protein sequence ID" value="KAK3804255.1"/>
    <property type="molecule type" value="Genomic_DNA"/>
</dbReference>
<comment type="caution">
    <text evidence="1">The sequence shown here is derived from an EMBL/GenBank/DDBJ whole genome shotgun (WGS) entry which is preliminary data.</text>
</comment>
<keyword evidence="2" id="KW-1185">Reference proteome</keyword>
<gene>
    <name evidence="1" type="ORF">RRG08_040762</name>
</gene>
<protein>
    <submittedName>
        <fullName evidence="1">Uncharacterized protein</fullName>
    </submittedName>
</protein>
<sequence>MSYYSGLAESVLAMIGGTKSIGHSLDREKMFNTRLDFWSIFQLETLPELTRVILCLHPRSRCISESKSGLNPAVSGLQKAGSWGMNVHESSVLQHGARYLFINVDGRMMPQPGLDGVHQVRATQSSCLTGQALTHVTWVTT</sequence>
<proteinExistence type="predicted"/>
<name>A0AAE1EF14_9GAST</name>
<evidence type="ECO:0000313" key="1">
    <source>
        <dbReference type="EMBL" id="KAK3804255.1"/>
    </source>
</evidence>